<keyword evidence="4 7" id="KW-0227">DNA damage</keyword>
<dbReference type="PROSITE" id="PS00130">
    <property type="entry name" value="U_DNA_GLYCOSYLASE"/>
    <property type="match status" value="1"/>
</dbReference>
<dbReference type="InterPro" id="IPR005122">
    <property type="entry name" value="Uracil-DNA_glycosylase-like"/>
</dbReference>
<dbReference type="Gene3D" id="3.40.470.10">
    <property type="entry name" value="Uracil-DNA glycosylase-like domain"/>
    <property type="match status" value="1"/>
</dbReference>
<dbReference type="AlphaFoldDB" id="M1VCA8"/>
<dbReference type="PANTHER" id="PTHR11264:SF0">
    <property type="entry name" value="URACIL-DNA GLYCOSYLASE"/>
    <property type="match status" value="1"/>
</dbReference>
<gene>
    <name evidence="12" type="ORF">CYME_CMI300C</name>
</gene>
<dbReference type="NCBIfam" id="NF003588">
    <property type="entry name" value="PRK05254.1-1"/>
    <property type="match status" value="1"/>
</dbReference>
<evidence type="ECO:0000256" key="6">
    <source>
        <dbReference type="ARBA" id="ARBA00023204"/>
    </source>
</evidence>
<dbReference type="HOGENOM" id="CLU_032162_3_1_1"/>
<dbReference type="NCBIfam" id="NF003592">
    <property type="entry name" value="PRK05254.1-5"/>
    <property type="match status" value="1"/>
</dbReference>
<evidence type="ECO:0000256" key="4">
    <source>
        <dbReference type="ARBA" id="ARBA00022763"/>
    </source>
</evidence>
<feature type="domain" description="Uracil-DNA glycosylase-like" evidence="11">
    <location>
        <begin position="164"/>
        <end position="336"/>
    </location>
</feature>
<evidence type="ECO:0000256" key="5">
    <source>
        <dbReference type="ARBA" id="ARBA00022801"/>
    </source>
</evidence>
<evidence type="ECO:0000313" key="13">
    <source>
        <dbReference type="Proteomes" id="UP000007014"/>
    </source>
</evidence>
<feature type="active site" description="Proton acceptor" evidence="7 8">
    <location>
        <position position="179"/>
    </location>
</feature>
<dbReference type="Proteomes" id="UP000007014">
    <property type="component" value="Chromosome 9"/>
</dbReference>
<dbReference type="EMBL" id="AP006491">
    <property type="protein sequence ID" value="BAM80152.1"/>
    <property type="molecule type" value="Genomic_DNA"/>
</dbReference>
<dbReference type="EC" id="3.2.2.27" evidence="3 7"/>
<accession>M1VCA8</accession>
<sequence length="352" mass="38172">MLVVENEQRSLTPASGRKRALSELSEQTSAHGAGEAPDDLLLFALHSAETDLSPPAVTVSKSSSDMKAGFVASVARGTLDGFVKARATSGAAAAQVLPVPRPAGYALAATATALEPSLPSCWRQALAAHFQSKSWASLNEFLQKEIAQGKRIFPPQNLVFHAFQRCPLEKVKVVIIGQDPYHNVGQAHGLCFSVPRGVVPPPSLLNIYGELAREFPESDPEPFRPPNHGCLEAWADQGVLLLNAVLTVEAHKPGSHAKHGGWQKFTDEVIRVLDQQKLAGTRGLVFMLWGNFAKEKCSRVNANRHLVLQAAHPSPMAAARGGWFGCNHFRKANEYLQSLGLEPIRWHAIADR</sequence>
<dbReference type="HAMAP" id="MF_00148">
    <property type="entry name" value="UDG"/>
    <property type="match status" value="1"/>
</dbReference>
<dbReference type="CDD" id="cd10027">
    <property type="entry name" value="UDG-F1-like"/>
    <property type="match status" value="1"/>
</dbReference>
<comment type="subcellular location">
    <subcellularLocation>
        <location evidence="7">Mitochondrion</location>
    </subcellularLocation>
    <subcellularLocation>
        <location evidence="7">Nucleus</location>
    </subcellularLocation>
</comment>
<evidence type="ECO:0000256" key="7">
    <source>
        <dbReference type="HAMAP-Rule" id="MF_03166"/>
    </source>
</evidence>
<dbReference type="eggNOG" id="KOG2994">
    <property type="taxonomic scope" value="Eukaryota"/>
</dbReference>
<evidence type="ECO:0000256" key="3">
    <source>
        <dbReference type="ARBA" id="ARBA00012030"/>
    </source>
</evidence>
<dbReference type="SUPFAM" id="SSF52141">
    <property type="entry name" value="Uracil-DNA glycosylase-like"/>
    <property type="match status" value="1"/>
</dbReference>
<keyword evidence="5 7" id="KW-0378">Hydrolase</keyword>
<dbReference type="FunFam" id="3.40.470.10:FF:000001">
    <property type="entry name" value="Uracil-DNA glycosylase"/>
    <property type="match status" value="1"/>
</dbReference>
<dbReference type="GO" id="GO:0004844">
    <property type="term" value="F:uracil DNA N-glycosylase activity"/>
    <property type="evidence" value="ECO:0007669"/>
    <property type="project" value="UniProtKB-UniRule"/>
</dbReference>
<dbReference type="OrthoDB" id="10031947at2759"/>
<reference evidence="12 13" key="2">
    <citation type="journal article" date="2007" name="BMC Biol.">
        <title>A 100%-complete sequence reveals unusually simple genomic features in the hot-spring red alga Cyanidioschyzon merolae.</title>
        <authorList>
            <person name="Nozaki H."/>
            <person name="Takano H."/>
            <person name="Misumi O."/>
            <person name="Terasawa K."/>
            <person name="Matsuzaki M."/>
            <person name="Maruyama S."/>
            <person name="Nishida K."/>
            <person name="Yagisawa F."/>
            <person name="Yoshida Y."/>
            <person name="Fujiwara T."/>
            <person name="Takio S."/>
            <person name="Tamura K."/>
            <person name="Chung S.J."/>
            <person name="Nakamura S."/>
            <person name="Kuroiwa H."/>
            <person name="Tanaka K."/>
            <person name="Sato N."/>
            <person name="Kuroiwa T."/>
        </authorList>
    </citation>
    <scope>NUCLEOTIDE SEQUENCE [LARGE SCALE GENOMIC DNA]</scope>
    <source>
        <strain evidence="12 13">10D</strain>
    </source>
</reference>
<dbReference type="InterPro" id="IPR002043">
    <property type="entry name" value="UDG_fam1"/>
</dbReference>
<organism evidence="12 13">
    <name type="scientific">Cyanidioschyzon merolae (strain NIES-3377 / 10D)</name>
    <name type="common">Unicellular red alga</name>
    <dbReference type="NCBI Taxonomy" id="280699"/>
    <lineage>
        <taxon>Eukaryota</taxon>
        <taxon>Rhodophyta</taxon>
        <taxon>Bangiophyceae</taxon>
        <taxon>Cyanidiales</taxon>
        <taxon>Cyanidiaceae</taxon>
        <taxon>Cyanidioschyzon</taxon>
    </lineage>
</organism>
<evidence type="ECO:0000256" key="2">
    <source>
        <dbReference type="ARBA" id="ARBA00008184"/>
    </source>
</evidence>
<evidence type="ECO:0000256" key="8">
    <source>
        <dbReference type="PROSITE-ProRule" id="PRU10072"/>
    </source>
</evidence>
<evidence type="ECO:0000313" key="12">
    <source>
        <dbReference type="EMBL" id="BAM80152.1"/>
    </source>
</evidence>
<dbReference type="GO" id="GO:0005634">
    <property type="term" value="C:nucleus"/>
    <property type="evidence" value="ECO:0007669"/>
    <property type="project" value="UniProtKB-SubCell"/>
</dbReference>
<dbReference type="Gramene" id="CMI300CT">
    <property type="protein sequence ID" value="CMI300CT"/>
    <property type="gene ID" value="CMI300C"/>
</dbReference>
<name>M1VCA8_CYAM1</name>
<comment type="function">
    <text evidence="7 9">Excises uracil residues from the DNA which can arise as a result of misincorporation of dUMP residues by DNA polymerase or due to deamination of cytosine.</text>
</comment>
<protein>
    <recommendedName>
        <fullName evidence="3 7">Uracil-DNA glycosylase</fullName>
        <shortName evidence="7">UDG</shortName>
        <ecNumber evidence="3 7">3.2.2.27</ecNumber>
    </recommendedName>
</protein>
<keyword evidence="6 7" id="KW-0234">DNA repair</keyword>
<reference evidence="12 13" key="1">
    <citation type="journal article" date="2004" name="Nature">
        <title>Genome sequence of the ultrasmall unicellular red alga Cyanidioschyzon merolae 10D.</title>
        <authorList>
            <person name="Matsuzaki M."/>
            <person name="Misumi O."/>
            <person name="Shin-i T."/>
            <person name="Maruyama S."/>
            <person name="Takahara M."/>
            <person name="Miyagishima S."/>
            <person name="Mori T."/>
            <person name="Nishida K."/>
            <person name="Yagisawa F."/>
            <person name="Nishida K."/>
            <person name="Yoshida Y."/>
            <person name="Nishimura Y."/>
            <person name="Nakao S."/>
            <person name="Kobayashi T."/>
            <person name="Momoyama Y."/>
            <person name="Higashiyama T."/>
            <person name="Minoda A."/>
            <person name="Sano M."/>
            <person name="Nomoto H."/>
            <person name="Oishi K."/>
            <person name="Hayashi H."/>
            <person name="Ohta F."/>
            <person name="Nishizaka S."/>
            <person name="Haga S."/>
            <person name="Miura S."/>
            <person name="Morishita T."/>
            <person name="Kabeya Y."/>
            <person name="Terasawa K."/>
            <person name="Suzuki Y."/>
            <person name="Ishii Y."/>
            <person name="Asakawa S."/>
            <person name="Takano H."/>
            <person name="Ohta N."/>
            <person name="Kuroiwa H."/>
            <person name="Tanaka K."/>
            <person name="Shimizu N."/>
            <person name="Sugano S."/>
            <person name="Sato N."/>
            <person name="Nozaki H."/>
            <person name="Ogasawara N."/>
            <person name="Kohara Y."/>
            <person name="Kuroiwa T."/>
        </authorList>
    </citation>
    <scope>NUCLEOTIDE SEQUENCE [LARGE SCALE GENOMIC DNA]</scope>
    <source>
        <strain evidence="12 13">10D</strain>
    </source>
</reference>
<dbReference type="KEGG" id="cme:CYME_CMI300C"/>
<keyword evidence="13" id="KW-1185">Reference proteome</keyword>
<dbReference type="InterPro" id="IPR018085">
    <property type="entry name" value="Ura-DNA_Glyclase_AS"/>
</dbReference>
<dbReference type="GO" id="GO:0097510">
    <property type="term" value="P:base-excision repair, AP site formation via deaminated base removal"/>
    <property type="evidence" value="ECO:0007669"/>
    <property type="project" value="TreeGrafter"/>
</dbReference>
<dbReference type="InterPro" id="IPR036895">
    <property type="entry name" value="Uracil-DNA_glycosylase-like_sf"/>
</dbReference>
<dbReference type="NCBIfam" id="NF003591">
    <property type="entry name" value="PRK05254.1-4"/>
    <property type="match status" value="1"/>
</dbReference>
<evidence type="ECO:0000259" key="11">
    <source>
        <dbReference type="SMART" id="SM00986"/>
    </source>
</evidence>
<dbReference type="NCBIfam" id="TIGR00628">
    <property type="entry name" value="ung"/>
    <property type="match status" value="1"/>
</dbReference>
<feature type="region of interest" description="Disordered" evidence="10">
    <location>
        <begin position="1"/>
        <end position="33"/>
    </location>
</feature>
<dbReference type="NCBIfam" id="NF003589">
    <property type="entry name" value="PRK05254.1-2"/>
    <property type="match status" value="1"/>
</dbReference>
<evidence type="ECO:0000256" key="1">
    <source>
        <dbReference type="ARBA" id="ARBA00001400"/>
    </source>
</evidence>
<keyword evidence="7" id="KW-0496">Mitochondrion</keyword>
<dbReference type="GeneID" id="16993629"/>
<dbReference type="RefSeq" id="XP_005536438.1">
    <property type="nucleotide sequence ID" value="XM_005536381.1"/>
</dbReference>
<dbReference type="STRING" id="280699.M1VCA8"/>
<dbReference type="OMA" id="PDNGYLM"/>
<dbReference type="GO" id="GO:0005739">
    <property type="term" value="C:mitochondrion"/>
    <property type="evidence" value="ECO:0007669"/>
    <property type="project" value="UniProtKB-SubCell"/>
</dbReference>
<evidence type="ECO:0000256" key="9">
    <source>
        <dbReference type="RuleBase" id="RU003780"/>
    </source>
</evidence>
<dbReference type="SMART" id="SM00986">
    <property type="entry name" value="UDG"/>
    <property type="match status" value="1"/>
</dbReference>
<proteinExistence type="inferred from homology"/>
<evidence type="ECO:0000256" key="10">
    <source>
        <dbReference type="SAM" id="MobiDB-lite"/>
    </source>
</evidence>
<dbReference type="Pfam" id="PF03167">
    <property type="entry name" value="UDG"/>
    <property type="match status" value="1"/>
</dbReference>
<comment type="catalytic activity">
    <reaction evidence="1 7 9">
        <text>Hydrolyzes single-stranded DNA or mismatched double-stranded DNA and polynucleotides, releasing free uracil.</text>
        <dbReference type="EC" id="3.2.2.27"/>
    </reaction>
</comment>
<comment type="similarity">
    <text evidence="2 7 9">Belongs to the uracil-DNA glycosylase (UDG) superfamily. UNG family.</text>
</comment>
<keyword evidence="7" id="KW-0539">Nucleus</keyword>
<dbReference type="PANTHER" id="PTHR11264">
    <property type="entry name" value="URACIL-DNA GLYCOSYLASE"/>
    <property type="match status" value="1"/>
</dbReference>
<dbReference type="SMART" id="SM00987">
    <property type="entry name" value="UreE_C"/>
    <property type="match status" value="1"/>
</dbReference>